<comment type="similarity">
    <text evidence="1 3">Belongs to the short-chain dehydrogenases/reductases (SDR) family.</text>
</comment>
<evidence type="ECO:0000256" key="2">
    <source>
        <dbReference type="ARBA" id="ARBA00023002"/>
    </source>
</evidence>
<reference evidence="4" key="1">
    <citation type="journal article" date="2021" name="Int. J. Syst. Evol. Microbiol.">
        <title>Bradyrhizobium septentrionale sp. nov. (sv. septentrionale) and Bradyrhizobium quebecense sp. nov. (sv. septentrionale) associated with legumes native to Canada possess rearranged symbiosis genes and numerous insertion sequences.</title>
        <authorList>
            <person name="Bromfield E.S.P."/>
            <person name="Cloutier S."/>
        </authorList>
    </citation>
    <scope>NUCLEOTIDE SEQUENCE</scope>
    <source>
        <strain evidence="4">12S5</strain>
    </source>
</reference>
<dbReference type="Gene3D" id="3.40.50.720">
    <property type="entry name" value="NAD(P)-binding Rossmann-like Domain"/>
    <property type="match status" value="1"/>
</dbReference>
<sequence length="285" mass="30854">MNGIGPKIALVTGASSGIGEAVAQRLAEAGYEVYGTSRRGAKPGKRSFEMLPLDVTSDESVEAAVSEVMRRDGRIDLLVNNAGFGVAPAGAEESSIEQARSIFETNFFGLIRMTRAVVPHMRRQGSGRIVNIGSVLGFLPMPYGALYAATKHAVEGYSESLDHELRTRGIRVSVIEPAYMRTSFDANFMEADAKLDEYREARTGMNKRLGEVMATAEQPSVVADTVLKAASATHPKLRYAAGKLANRLRLLRRFAPQGLVDAGIRKDLRLDVPAASQPNRTARAF</sequence>
<dbReference type="RefSeq" id="WP_207833578.1">
    <property type="nucleotide sequence ID" value="NZ_CP088282.1"/>
</dbReference>
<proteinExistence type="inferred from homology"/>
<protein>
    <submittedName>
        <fullName evidence="4">Oxidoreductase</fullName>
    </submittedName>
</protein>
<dbReference type="InterPro" id="IPR002347">
    <property type="entry name" value="SDR_fam"/>
</dbReference>
<evidence type="ECO:0000313" key="5">
    <source>
        <dbReference type="Proteomes" id="UP000692816"/>
    </source>
</evidence>
<keyword evidence="2" id="KW-0560">Oxidoreductase</keyword>
<accession>A0ABS3MHI6</accession>
<gene>
    <name evidence="4" type="ORF">J4P68_15695</name>
</gene>
<comment type="caution">
    <text evidence="4">The sequence shown here is derived from an EMBL/GenBank/DDBJ whole genome shotgun (WGS) entry which is preliminary data.</text>
</comment>
<evidence type="ECO:0000313" key="4">
    <source>
        <dbReference type="EMBL" id="MBO1430877.1"/>
    </source>
</evidence>
<dbReference type="EMBL" id="JAGEPA010000001">
    <property type="protein sequence ID" value="MBO1430877.1"/>
    <property type="molecule type" value="Genomic_DNA"/>
</dbReference>
<dbReference type="InterPro" id="IPR051911">
    <property type="entry name" value="SDR_oxidoreductase"/>
</dbReference>
<dbReference type="Pfam" id="PF00106">
    <property type="entry name" value="adh_short"/>
    <property type="match status" value="1"/>
</dbReference>
<keyword evidence="5" id="KW-1185">Reference proteome</keyword>
<dbReference type="PANTHER" id="PTHR43976">
    <property type="entry name" value="SHORT CHAIN DEHYDROGENASE"/>
    <property type="match status" value="1"/>
</dbReference>
<dbReference type="NCBIfam" id="NF004823">
    <property type="entry name" value="PRK06179.1"/>
    <property type="match status" value="1"/>
</dbReference>
<dbReference type="Proteomes" id="UP000692816">
    <property type="component" value="Unassembled WGS sequence"/>
</dbReference>
<evidence type="ECO:0000256" key="1">
    <source>
        <dbReference type="ARBA" id="ARBA00006484"/>
    </source>
</evidence>
<dbReference type="PRINTS" id="PR00081">
    <property type="entry name" value="GDHRDH"/>
</dbReference>
<evidence type="ECO:0000256" key="3">
    <source>
        <dbReference type="RuleBase" id="RU000363"/>
    </source>
</evidence>
<organism evidence="4 5">
    <name type="scientific">Bradyrhizobium quebecense</name>
    <dbReference type="NCBI Taxonomy" id="2748629"/>
    <lineage>
        <taxon>Bacteria</taxon>
        <taxon>Pseudomonadati</taxon>
        <taxon>Pseudomonadota</taxon>
        <taxon>Alphaproteobacteria</taxon>
        <taxon>Hyphomicrobiales</taxon>
        <taxon>Nitrobacteraceae</taxon>
        <taxon>Bradyrhizobium</taxon>
    </lineage>
</organism>
<dbReference type="PANTHER" id="PTHR43976:SF16">
    <property type="entry name" value="SHORT-CHAIN DEHYDROGENASE_REDUCTASE FAMILY PROTEIN"/>
    <property type="match status" value="1"/>
</dbReference>
<dbReference type="InterPro" id="IPR036291">
    <property type="entry name" value="NAD(P)-bd_dom_sf"/>
</dbReference>
<dbReference type="SUPFAM" id="SSF51735">
    <property type="entry name" value="NAD(P)-binding Rossmann-fold domains"/>
    <property type="match status" value="1"/>
</dbReference>
<dbReference type="PRINTS" id="PR00080">
    <property type="entry name" value="SDRFAMILY"/>
</dbReference>
<name>A0ABS3MHI6_9BRAD</name>
<dbReference type="CDD" id="cd05374">
    <property type="entry name" value="17beta-HSD-like_SDR_c"/>
    <property type="match status" value="1"/>
</dbReference>